<dbReference type="AlphaFoldDB" id="A0AAQ2C6A3"/>
<evidence type="ECO:0008006" key="5">
    <source>
        <dbReference type="Google" id="ProtNLM"/>
    </source>
</evidence>
<evidence type="ECO:0000313" key="4">
    <source>
        <dbReference type="Proteomes" id="UP000297403"/>
    </source>
</evidence>
<dbReference type="EMBL" id="SOFY01000049">
    <property type="protein sequence ID" value="TFC46647.1"/>
    <property type="molecule type" value="Genomic_DNA"/>
</dbReference>
<dbReference type="RefSeq" id="WP_134404730.1">
    <property type="nucleotide sequence ID" value="NZ_SOFY01000049.1"/>
</dbReference>
<gene>
    <name evidence="3" type="ORF">E3O49_09545</name>
</gene>
<organism evidence="3 4">
    <name type="scientific">Cryobacterium shii</name>
    <dbReference type="NCBI Taxonomy" id="1259235"/>
    <lineage>
        <taxon>Bacteria</taxon>
        <taxon>Bacillati</taxon>
        <taxon>Actinomycetota</taxon>
        <taxon>Actinomycetes</taxon>
        <taxon>Micrococcales</taxon>
        <taxon>Microbacteriaceae</taxon>
        <taxon>Cryobacterium</taxon>
    </lineage>
</organism>
<name>A0AAQ2C6A3_9MICO</name>
<keyword evidence="2" id="KW-1133">Transmembrane helix</keyword>
<dbReference type="PANTHER" id="PTHR32309">
    <property type="entry name" value="TYROSINE-PROTEIN KINASE"/>
    <property type="match status" value="1"/>
</dbReference>
<proteinExistence type="predicted"/>
<dbReference type="Proteomes" id="UP000297403">
    <property type="component" value="Unassembled WGS sequence"/>
</dbReference>
<comment type="caution">
    <text evidence="3">The sequence shown here is derived from an EMBL/GenBank/DDBJ whole genome shotgun (WGS) entry which is preliminary data.</text>
</comment>
<feature type="transmembrane region" description="Helical" evidence="2">
    <location>
        <begin position="23"/>
        <end position="44"/>
    </location>
</feature>
<reference evidence="3 4" key="1">
    <citation type="submission" date="2019-03" db="EMBL/GenBank/DDBJ databases">
        <title>Genomics of glacier-inhabiting Cryobacterium strains.</title>
        <authorList>
            <person name="Liu Q."/>
            <person name="Xin Y.-H."/>
        </authorList>
    </citation>
    <scope>NUCLEOTIDE SEQUENCE [LARGE SCALE GENOMIC DNA]</scope>
    <source>
        <strain evidence="4">TMT1-22</strain>
    </source>
</reference>
<keyword evidence="2" id="KW-0472">Membrane</keyword>
<evidence type="ECO:0000256" key="2">
    <source>
        <dbReference type="SAM" id="Phobius"/>
    </source>
</evidence>
<sequence>MSQQSDAATVGLGYYWFVLRRQWLVVLAGVVLGGLAALVLFAAYPPPVKATAVVNLRIISTDPFDTSKQASNLLDGTTETQIATSYTVALAAAKKMGSGVTPDEVRRNLEVDSTSGASIVHINYAAPTSEQARVGADAVAQSYLAYRTSRAQSKLDTILQGVEARRTTLGTQLTDANSRISGAEAGTLAANQATSDRDLVTIELNALLGQKGALEQVDTEGGEVISEAARNEVVAPSLVQWLLIGLLAGGVVGVVIAFLVNRFDHRMRNANEVRRATDAPVLADVNSVVASIPQDEATLEQLRTARERIFADLPHDAQVIAFVDDTPAELFFDIPVNLALVTAASGVPSTLILPNASPGLKRMLRTSLDLTDPIVKDDGEIHQSGLARQLTVSFPSGGAPALAPRRAGELHFVVIGRSASQSSALAALRLSDALVLIAVKHRTRADDAEQILDEASRLAITFLGTVLVPHDRIVRTQVEDPAVDGRAAPMADSVDVDTHTDADADSDSLLPAAKP</sequence>
<keyword evidence="2" id="KW-0812">Transmembrane</keyword>
<dbReference type="PANTHER" id="PTHR32309:SF31">
    <property type="entry name" value="CAPSULAR EXOPOLYSACCHARIDE FAMILY"/>
    <property type="match status" value="1"/>
</dbReference>
<dbReference type="InterPro" id="IPR050445">
    <property type="entry name" value="Bact_polysacc_biosynth/exp"/>
</dbReference>
<evidence type="ECO:0000313" key="3">
    <source>
        <dbReference type="EMBL" id="TFC46647.1"/>
    </source>
</evidence>
<evidence type="ECO:0000256" key="1">
    <source>
        <dbReference type="SAM" id="MobiDB-lite"/>
    </source>
</evidence>
<protein>
    <recommendedName>
        <fullName evidence="5">Polysaccharide chain length determinant N-terminal domain-containing protein</fullName>
    </recommendedName>
</protein>
<keyword evidence="4" id="KW-1185">Reference proteome</keyword>
<accession>A0AAQ2C6A3</accession>
<feature type="region of interest" description="Disordered" evidence="1">
    <location>
        <begin position="484"/>
        <end position="515"/>
    </location>
</feature>
<feature type="transmembrane region" description="Helical" evidence="2">
    <location>
        <begin position="238"/>
        <end position="260"/>
    </location>
</feature>